<keyword evidence="1" id="KW-0812">Transmembrane</keyword>
<evidence type="ECO:0000313" key="4">
    <source>
        <dbReference type="Proteomes" id="UP001396334"/>
    </source>
</evidence>
<name>A0ABR2SM63_9ROSI</name>
<evidence type="ECO:0000313" key="3">
    <source>
        <dbReference type="EMBL" id="KAK9026047.1"/>
    </source>
</evidence>
<dbReference type="Proteomes" id="UP001396334">
    <property type="component" value="Unassembled WGS sequence"/>
</dbReference>
<dbReference type="EMBL" id="JBBPBN010000013">
    <property type="protein sequence ID" value="KAK9026047.1"/>
    <property type="molecule type" value="Genomic_DNA"/>
</dbReference>
<keyword evidence="1" id="KW-1133">Transmembrane helix</keyword>
<dbReference type="PANTHER" id="PTHR19446">
    <property type="entry name" value="REVERSE TRANSCRIPTASES"/>
    <property type="match status" value="1"/>
</dbReference>
<dbReference type="PROSITE" id="PS50878">
    <property type="entry name" value="RT_POL"/>
    <property type="match status" value="1"/>
</dbReference>
<dbReference type="InterPro" id="IPR000477">
    <property type="entry name" value="RT_dom"/>
</dbReference>
<comment type="caution">
    <text evidence="3">The sequence shown here is derived from an EMBL/GenBank/DDBJ whole genome shotgun (WGS) entry which is preliminary data.</text>
</comment>
<dbReference type="Pfam" id="PF00078">
    <property type="entry name" value="RVT_1"/>
    <property type="match status" value="1"/>
</dbReference>
<dbReference type="CDD" id="cd01650">
    <property type="entry name" value="RT_nLTR_like"/>
    <property type="match status" value="1"/>
</dbReference>
<feature type="transmembrane region" description="Helical" evidence="1">
    <location>
        <begin position="494"/>
        <end position="516"/>
    </location>
</feature>
<sequence>MLDCVAVEDKSKSQGFVAGNFDLSHSSSRKQVLVAGDGARDSVLVGSLDLSNFPTLSEAQKGVENGNGNGSGDGADMVQGVDVIIGNDSSKFESCSGSGVGMESMGDLVVSSSVAKEVDAVKVVGSSSNDVGVAVVGSFGVGSGSGQLASSNRFDDLCSVAEGQEAPVVSPRKQRIAAGGVADLMEQLKPKGKVGQKKRGKGVQKSLNVAVRQRANSIRVLQDSQGSNLDTFESISGELVRFFSGSLGVVDDNVEPVSDDLLKELLGVELTAEMQNSLIAPVTNKEIKDVTFAMNGNKAPGPDGYSAKFFQVAWSIVGNDVLSVVHHFFVSSKLPDSFNSTIISLVPKVMTPIKATDFRPISCCSTIYKCLTKILTNRLKQWLPFIILRNHSAFLSGRDLVENVLLTQEVVNGYGRKHISPRCSIKIDLRKAFDSISWSFILQVLRVLGFPEQYMGWIRACITHPKYYVNLNGGLVGYFAGAKGVRQGDPLSPYLFILVMNILSCLLNWACHYGVFDFHPRCRRIKLTHLCFADDLLVFTKGNLESVLAVKRILGVFYSMSGLEKCFKN</sequence>
<dbReference type="SUPFAM" id="SSF56672">
    <property type="entry name" value="DNA/RNA polymerases"/>
    <property type="match status" value="1"/>
</dbReference>
<reference evidence="3 4" key="1">
    <citation type="journal article" date="2024" name="G3 (Bethesda)">
        <title>Genome assembly of Hibiscus sabdariffa L. provides insights into metabolisms of medicinal natural products.</title>
        <authorList>
            <person name="Kim T."/>
        </authorList>
    </citation>
    <scope>NUCLEOTIDE SEQUENCE [LARGE SCALE GENOMIC DNA]</scope>
    <source>
        <strain evidence="3">TK-2024</strain>
        <tissue evidence="3">Old leaves</tissue>
    </source>
</reference>
<proteinExistence type="predicted"/>
<keyword evidence="1" id="KW-0472">Membrane</keyword>
<protein>
    <recommendedName>
        <fullName evidence="2">Reverse transcriptase domain-containing protein</fullName>
    </recommendedName>
</protein>
<organism evidence="3 4">
    <name type="scientific">Hibiscus sabdariffa</name>
    <name type="common">roselle</name>
    <dbReference type="NCBI Taxonomy" id="183260"/>
    <lineage>
        <taxon>Eukaryota</taxon>
        <taxon>Viridiplantae</taxon>
        <taxon>Streptophyta</taxon>
        <taxon>Embryophyta</taxon>
        <taxon>Tracheophyta</taxon>
        <taxon>Spermatophyta</taxon>
        <taxon>Magnoliopsida</taxon>
        <taxon>eudicotyledons</taxon>
        <taxon>Gunneridae</taxon>
        <taxon>Pentapetalae</taxon>
        <taxon>rosids</taxon>
        <taxon>malvids</taxon>
        <taxon>Malvales</taxon>
        <taxon>Malvaceae</taxon>
        <taxon>Malvoideae</taxon>
        <taxon>Hibiscus</taxon>
    </lineage>
</organism>
<gene>
    <name evidence="3" type="ORF">V6N11_038895</name>
</gene>
<feature type="domain" description="Reverse transcriptase" evidence="2">
    <location>
        <begin position="327"/>
        <end position="569"/>
    </location>
</feature>
<accession>A0ABR2SM63</accession>
<keyword evidence="4" id="KW-1185">Reference proteome</keyword>
<evidence type="ECO:0000259" key="2">
    <source>
        <dbReference type="PROSITE" id="PS50878"/>
    </source>
</evidence>
<evidence type="ECO:0000256" key="1">
    <source>
        <dbReference type="SAM" id="Phobius"/>
    </source>
</evidence>
<dbReference type="InterPro" id="IPR043502">
    <property type="entry name" value="DNA/RNA_pol_sf"/>
</dbReference>